<dbReference type="SUPFAM" id="SSF56672">
    <property type="entry name" value="DNA/RNA polymerases"/>
    <property type="match status" value="1"/>
</dbReference>
<dbReference type="InterPro" id="IPR043502">
    <property type="entry name" value="DNA/RNA_pol_sf"/>
</dbReference>
<dbReference type="Proteomes" id="UP000319731">
    <property type="component" value="Unassembled WGS sequence"/>
</dbReference>
<dbReference type="SMART" id="SM00482">
    <property type="entry name" value="POLAc"/>
    <property type="match status" value="1"/>
</dbReference>
<dbReference type="InterPro" id="IPR001098">
    <property type="entry name" value="DNA-dir_DNA_pol_A_palm_dom"/>
</dbReference>
<dbReference type="GeneID" id="42005202"/>
<dbReference type="Gene3D" id="3.30.70.370">
    <property type="match status" value="1"/>
</dbReference>
<evidence type="ECO:0000313" key="4">
    <source>
        <dbReference type="Proteomes" id="UP000319731"/>
    </source>
</evidence>
<dbReference type="GO" id="GO:0005760">
    <property type="term" value="C:gamma DNA polymerase complex"/>
    <property type="evidence" value="ECO:0007669"/>
    <property type="project" value="InterPro"/>
</dbReference>
<comment type="caution">
    <text evidence="3">The sequence shown here is derived from an EMBL/GenBank/DDBJ whole genome shotgun (WGS) entry which is preliminary data.</text>
</comment>
<sequence>MAAIKEAPRVAERTNELGIQMLSSTLHRQVFPNADPSRKPTSDQVKLSKKVLQKANLLDKIQTPLGEIDLDMPKLAGRDIQQHFVVLGLEQSRPYLEYAERFAAESLPPMPKRWSQKPGWTRYGNDTYEEGVAVAYPYGDAMVFDVEVMWKISKYPVIAVAATSTDWFSWTSPDLLKKHSNNDSSDDERGPFKTLIPMGGHSTDRVIIGHNVSYDRSRIKEEYAIEPTRFAFLDTMSLHCAIGGLSSQQRPAWNKFKRYRETGIKKARSMFEQNGEGMDVNFMSEQWLDVGAMNSLKELLEYYTGDILDKSARDTFGSENPQEVLDDFDNLMTYCAKDVHATHLVFSKVFGRFLKKCPHPVSFAGMLHMGKGYLTVSEDWKKYIAKSEAKSDEYQQTIENTLLALAEEALKKVDDPTRDDDLWLRNLDWTVAPIKMSKPRINKKGVVLVESRPIIRQRILPGKPAWYRELWEGDEERIKLTLTKRVTPYLLKLQWKGFPLYHCAAYGWTFVVPIEQADSMAKLKPLEFSANPDDETYDARASVDTGHLYYRIPHKDGDDLNVGSPLGKPFIPYMEAGTLSSYITTAKALLNMNASCSYWLGSRDRISSQFVVWKNDTVGMGIADGVNDKASGVILPLSVVMGTVTRRAVERTWMTASNAKKNRVGSELKMQIQSPDGYKIVGADVDSQELWISSLLGDRQFQMHGATPLGFMTLQGLKSLGSDLHSLTGRILGISRDNAKVFNYSRIYGAGLHHATQLLMQYNPDMTKEQARARAQNLYRATKGTQYSFKGPPYYRDFWFGGTESFMFNELERIAKSEFPLTPVLGCEIPDALRPETVRNDFMPSRINWAVQSSGVDYLHLLLVSMDYLMRRMDISGRFMISIHDEVRFLVLEEHQYLAAYALQVANMWTRAIFSSRVGIDDLPLNVAFFSAIDIDHCMRKEVDMDGITPSNDTPIPKGESVTIYQLVDKLAMTNLPDVLGDELESVALIRDQIVKETTSPFYKPVVKSSPSWWLESQMAASIKDVGEMKKELIRMHKSGIECRVGMVTTA</sequence>
<accession>A0A507BU58</accession>
<dbReference type="GO" id="GO:0008408">
    <property type="term" value="F:3'-5' exonuclease activity"/>
    <property type="evidence" value="ECO:0007669"/>
    <property type="project" value="TreeGrafter"/>
</dbReference>
<dbReference type="GO" id="GO:0003677">
    <property type="term" value="F:DNA binding"/>
    <property type="evidence" value="ECO:0007669"/>
    <property type="project" value="InterPro"/>
</dbReference>
<evidence type="ECO:0000256" key="1">
    <source>
        <dbReference type="ARBA" id="ARBA00031966"/>
    </source>
</evidence>
<dbReference type="Gene3D" id="3.30.420.390">
    <property type="match status" value="2"/>
</dbReference>
<dbReference type="RefSeq" id="XP_031024135.1">
    <property type="nucleotide sequence ID" value="XM_031169905.1"/>
</dbReference>
<evidence type="ECO:0000259" key="2">
    <source>
        <dbReference type="SMART" id="SM00482"/>
    </source>
</evidence>
<keyword evidence="3" id="KW-0808">Transferase</keyword>
<gene>
    <name evidence="3" type="ORF">SmJEL517_g03977</name>
</gene>
<proteinExistence type="predicted"/>
<keyword evidence="4" id="KW-1185">Reference proteome</keyword>
<dbReference type="SUPFAM" id="SSF53098">
    <property type="entry name" value="Ribonuclease H-like"/>
    <property type="match status" value="1"/>
</dbReference>
<protein>
    <recommendedName>
        <fullName evidence="1">Mitochondrial DNA polymerase catalytic subunit</fullName>
    </recommendedName>
</protein>
<dbReference type="EMBL" id="QEAO01000024">
    <property type="protein sequence ID" value="TPX33040.1"/>
    <property type="molecule type" value="Genomic_DNA"/>
</dbReference>
<dbReference type="InterPro" id="IPR012337">
    <property type="entry name" value="RNaseH-like_sf"/>
</dbReference>
<dbReference type="GO" id="GO:0003887">
    <property type="term" value="F:DNA-directed DNA polymerase activity"/>
    <property type="evidence" value="ECO:0007669"/>
    <property type="project" value="UniProtKB-KW"/>
</dbReference>
<evidence type="ECO:0000313" key="3">
    <source>
        <dbReference type="EMBL" id="TPX33040.1"/>
    </source>
</evidence>
<organism evidence="3 4">
    <name type="scientific">Synchytrium microbalum</name>
    <dbReference type="NCBI Taxonomy" id="1806994"/>
    <lineage>
        <taxon>Eukaryota</taxon>
        <taxon>Fungi</taxon>
        <taxon>Fungi incertae sedis</taxon>
        <taxon>Chytridiomycota</taxon>
        <taxon>Chytridiomycota incertae sedis</taxon>
        <taxon>Chytridiomycetes</taxon>
        <taxon>Synchytriales</taxon>
        <taxon>Synchytriaceae</taxon>
        <taxon>Synchytrium</taxon>
    </lineage>
</organism>
<keyword evidence="3" id="KW-0548">Nucleotidyltransferase</keyword>
<dbReference type="OrthoDB" id="5588663at2759"/>
<dbReference type="Pfam" id="PF00476">
    <property type="entry name" value="DNA_pol_A"/>
    <property type="match status" value="1"/>
</dbReference>
<name>A0A507BU58_9FUNG</name>
<dbReference type="Pfam" id="PF18136">
    <property type="entry name" value="DNApol_Exo"/>
    <property type="match status" value="1"/>
</dbReference>
<dbReference type="PANTHER" id="PTHR10267:SF0">
    <property type="entry name" value="DNA POLYMERASE SUBUNIT GAMMA-1"/>
    <property type="match status" value="1"/>
</dbReference>
<dbReference type="PANTHER" id="PTHR10267">
    <property type="entry name" value="DNA POLYMERASE SUBUNIT GAMMA-1"/>
    <property type="match status" value="1"/>
</dbReference>
<feature type="domain" description="DNA-directed DNA polymerase family A palm" evidence="2">
    <location>
        <begin position="665"/>
        <end position="895"/>
    </location>
</feature>
<keyword evidence="3" id="KW-0239">DNA-directed DNA polymerase</keyword>
<reference evidence="3 4" key="1">
    <citation type="journal article" date="2019" name="Sci. Rep.">
        <title>Comparative genomics of chytrid fungi reveal insights into the obligate biotrophic and pathogenic lifestyle of Synchytrium endobioticum.</title>
        <authorList>
            <person name="van de Vossenberg B.T.L.H."/>
            <person name="Warris S."/>
            <person name="Nguyen H.D.T."/>
            <person name="van Gent-Pelzer M.P.E."/>
            <person name="Joly D.L."/>
            <person name="van de Geest H.C."/>
            <person name="Bonants P.J.M."/>
            <person name="Smith D.S."/>
            <person name="Levesque C.A."/>
            <person name="van der Lee T.A.J."/>
        </authorList>
    </citation>
    <scope>NUCLEOTIDE SEQUENCE [LARGE SCALE GENOMIC DNA]</scope>
    <source>
        <strain evidence="3 4">JEL517</strain>
    </source>
</reference>
<dbReference type="PRINTS" id="PR00867">
    <property type="entry name" value="DNAPOLG"/>
</dbReference>
<dbReference type="InterPro" id="IPR002297">
    <property type="entry name" value="DNA-dir_DNA_pol_A_mt"/>
</dbReference>
<dbReference type="AlphaFoldDB" id="A0A507BU58"/>
<dbReference type="GO" id="GO:0006264">
    <property type="term" value="P:mitochondrial DNA replication"/>
    <property type="evidence" value="ECO:0007669"/>
    <property type="project" value="TreeGrafter"/>
</dbReference>
<dbReference type="STRING" id="1806994.A0A507BU58"/>
<dbReference type="Gene3D" id="1.10.150.20">
    <property type="entry name" value="5' to 3' exonuclease, C-terminal subdomain"/>
    <property type="match status" value="1"/>
</dbReference>
<dbReference type="InterPro" id="IPR041336">
    <property type="entry name" value="DNApol_Exo"/>
</dbReference>